<dbReference type="GO" id="GO:0005829">
    <property type="term" value="C:cytosol"/>
    <property type="evidence" value="ECO:0007669"/>
    <property type="project" value="TreeGrafter"/>
</dbReference>
<dbReference type="InterPro" id="IPR035994">
    <property type="entry name" value="Nucleoside_phosphorylase_sf"/>
</dbReference>
<gene>
    <name evidence="3" type="ORF">FHX41_0182</name>
</gene>
<feature type="compositionally biased region" description="Basic and acidic residues" evidence="1">
    <location>
        <begin position="364"/>
        <end position="379"/>
    </location>
</feature>
<dbReference type="EMBL" id="VFPO01000001">
    <property type="protein sequence ID" value="TQM66601.1"/>
    <property type="molecule type" value="Genomic_DNA"/>
</dbReference>
<dbReference type="Gene3D" id="3.40.50.1580">
    <property type="entry name" value="Nucleoside phosphorylase domain"/>
    <property type="match status" value="1"/>
</dbReference>
<dbReference type="Proteomes" id="UP000316706">
    <property type="component" value="Unassembled WGS sequence"/>
</dbReference>
<organism evidence="3 4">
    <name type="scientific">Actinomadura hallensis</name>
    <dbReference type="NCBI Taxonomy" id="337895"/>
    <lineage>
        <taxon>Bacteria</taxon>
        <taxon>Bacillati</taxon>
        <taxon>Actinomycetota</taxon>
        <taxon>Actinomycetes</taxon>
        <taxon>Streptosporangiales</taxon>
        <taxon>Thermomonosporaceae</taxon>
        <taxon>Actinomadura</taxon>
    </lineage>
</organism>
<reference evidence="3 4" key="1">
    <citation type="submission" date="2019-06" db="EMBL/GenBank/DDBJ databases">
        <title>Sequencing the genomes of 1000 actinobacteria strains.</title>
        <authorList>
            <person name="Klenk H.-P."/>
        </authorList>
    </citation>
    <scope>NUCLEOTIDE SEQUENCE [LARGE SCALE GENOMIC DNA]</scope>
    <source>
        <strain evidence="3 4">DSM 45043</strain>
    </source>
</reference>
<dbReference type="PANTHER" id="PTHR46832">
    <property type="entry name" value="5'-METHYLTHIOADENOSINE/S-ADENOSYLHOMOCYSTEINE NUCLEOSIDASE"/>
    <property type="match status" value="1"/>
</dbReference>
<dbReference type="RefSeq" id="WP_141965720.1">
    <property type="nucleotide sequence ID" value="NZ_VFPO01000001.1"/>
</dbReference>
<feature type="region of interest" description="Disordered" evidence="1">
    <location>
        <begin position="275"/>
        <end position="295"/>
    </location>
</feature>
<accession>A0A543I7S2</accession>
<dbReference type="Pfam" id="PF01048">
    <property type="entry name" value="PNP_UDP_1"/>
    <property type="match status" value="1"/>
</dbReference>
<evidence type="ECO:0000259" key="2">
    <source>
        <dbReference type="Pfam" id="PF01048"/>
    </source>
</evidence>
<dbReference type="OrthoDB" id="3665249at2"/>
<evidence type="ECO:0000313" key="4">
    <source>
        <dbReference type="Proteomes" id="UP000316706"/>
    </source>
</evidence>
<dbReference type="SUPFAM" id="SSF53167">
    <property type="entry name" value="Purine and uridine phosphorylases"/>
    <property type="match status" value="1"/>
</dbReference>
<feature type="region of interest" description="Disordered" evidence="1">
    <location>
        <begin position="237"/>
        <end position="258"/>
    </location>
</feature>
<dbReference type="AlphaFoldDB" id="A0A543I7S2"/>
<feature type="domain" description="Nucleoside phosphorylase" evidence="2">
    <location>
        <begin position="6"/>
        <end position="272"/>
    </location>
</feature>
<dbReference type="GO" id="GO:0008782">
    <property type="term" value="F:adenosylhomocysteine nucleosidase activity"/>
    <property type="evidence" value="ECO:0007669"/>
    <property type="project" value="TreeGrafter"/>
</dbReference>
<comment type="caution">
    <text evidence="3">The sequence shown here is derived from an EMBL/GenBank/DDBJ whole genome shotgun (WGS) entry which is preliminary data.</text>
</comment>
<feature type="compositionally biased region" description="Low complexity" evidence="1">
    <location>
        <begin position="310"/>
        <end position="327"/>
    </location>
</feature>
<sequence length="385" mass="41909">MGGEYRVGLIIPLQEEYEAVEEVFTRLGDFKAGGHSYYRFQAPGADVKIVAMISFDMGLPSTAEAAQRLIGEFGVSLLAVIGIAGALDDDLKYGDVVVAQEVQAYANTGKAVPSADGEGIDVRTGVAAWRPSAELVDFIRNFRNRDGTRHRHREWRDAARRRMLDAGADPGGDGPDYVVGTLASGDIVSASEKFKEFLLSKSHKYTAVEMEAAGAALAAYRHGDTDLLVVRGISDRAGSDKGERDRQLDREGRPKWRRHATRNAAELLAALLGSPDFPWKERPPQAEPPPQAHPRTTSLLVAPVVLPGVPLSAGQGHAQQSPSASSADEPDADQHIEAERTTPHSGHHLPHPYEPPVRRPARRARFDHDGHDTDDHDHDADDDGW</sequence>
<protein>
    <submittedName>
        <fullName evidence="3">Nucleoside phosphorylase</fullName>
    </submittedName>
</protein>
<keyword evidence="4" id="KW-1185">Reference proteome</keyword>
<dbReference type="PANTHER" id="PTHR46832:SF1">
    <property type="entry name" value="5'-METHYLTHIOADENOSINE_S-ADENOSYLHOMOCYSTEINE NUCLEOSIDASE"/>
    <property type="match status" value="1"/>
</dbReference>
<feature type="compositionally biased region" description="Basic and acidic residues" evidence="1">
    <location>
        <begin position="237"/>
        <end position="254"/>
    </location>
</feature>
<evidence type="ECO:0000313" key="3">
    <source>
        <dbReference type="EMBL" id="TQM66601.1"/>
    </source>
</evidence>
<dbReference type="GO" id="GO:0019284">
    <property type="term" value="P:L-methionine salvage from S-adenosylmethionine"/>
    <property type="evidence" value="ECO:0007669"/>
    <property type="project" value="TreeGrafter"/>
</dbReference>
<dbReference type="GO" id="GO:0009116">
    <property type="term" value="P:nucleoside metabolic process"/>
    <property type="evidence" value="ECO:0007669"/>
    <property type="project" value="InterPro"/>
</dbReference>
<feature type="compositionally biased region" description="Basic and acidic residues" evidence="1">
    <location>
        <begin position="332"/>
        <end position="342"/>
    </location>
</feature>
<evidence type="ECO:0000256" key="1">
    <source>
        <dbReference type="SAM" id="MobiDB-lite"/>
    </source>
</evidence>
<proteinExistence type="predicted"/>
<name>A0A543I7S2_9ACTN</name>
<dbReference type="GO" id="GO:0008930">
    <property type="term" value="F:methylthioadenosine nucleosidase activity"/>
    <property type="evidence" value="ECO:0007669"/>
    <property type="project" value="TreeGrafter"/>
</dbReference>
<dbReference type="InterPro" id="IPR000845">
    <property type="entry name" value="Nucleoside_phosphorylase_d"/>
</dbReference>
<feature type="region of interest" description="Disordered" evidence="1">
    <location>
        <begin position="310"/>
        <end position="385"/>
    </location>
</feature>